<organism evidence="3 4">
    <name type="scientific">Adlercreutzia faecimuris</name>
    <dbReference type="NCBI Taxonomy" id="2897341"/>
    <lineage>
        <taxon>Bacteria</taxon>
        <taxon>Bacillati</taxon>
        <taxon>Actinomycetota</taxon>
        <taxon>Coriobacteriia</taxon>
        <taxon>Eggerthellales</taxon>
        <taxon>Eggerthellaceae</taxon>
        <taxon>Adlercreutzia</taxon>
    </lineage>
</organism>
<dbReference type="RefSeq" id="WP_242166296.1">
    <property type="nucleotide sequence ID" value="NZ_JAJMLW010000004.1"/>
</dbReference>
<evidence type="ECO:0000313" key="4">
    <source>
        <dbReference type="Proteomes" id="UP001430755"/>
    </source>
</evidence>
<evidence type="ECO:0000256" key="2">
    <source>
        <dbReference type="SAM" id="Phobius"/>
    </source>
</evidence>
<name>A0ABS9WIY2_9ACTN</name>
<dbReference type="EMBL" id="JAJMLW010000004">
    <property type="protein sequence ID" value="MCI2242769.1"/>
    <property type="molecule type" value="Genomic_DNA"/>
</dbReference>
<evidence type="ECO:0000313" key="3">
    <source>
        <dbReference type="EMBL" id="MCI2242769.1"/>
    </source>
</evidence>
<proteinExistence type="predicted"/>
<keyword evidence="1" id="KW-0175">Coiled coil</keyword>
<protein>
    <submittedName>
        <fullName evidence="3">Molybdenum cofactor biosynthesis enzyme</fullName>
    </submittedName>
</protein>
<keyword evidence="2" id="KW-1133">Transmembrane helix</keyword>
<keyword evidence="2" id="KW-0812">Transmembrane</keyword>
<comment type="caution">
    <text evidence="3">The sequence shown here is derived from an EMBL/GenBank/DDBJ whole genome shotgun (WGS) entry which is preliminary data.</text>
</comment>
<accession>A0ABS9WIY2</accession>
<keyword evidence="4" id="KW-1185">Reference proteome</keyword>
<reference evidence="3" key="1">
    <citation type="submission" date="2021-11" db="EMBL/GenBank/DDBJ databases">
        <title>A Novel Adlercreutzia Species, isolated from a Allomyrina dichotoma larva feces.</title>
        <authorList>
            <person name="Suh M.K."/>
        </authorList>
    </citation>
    <scope>NUCLEOTIDE SEQUENCE</scope>
    <source>
        <strain evidence="3">JBNU-10</strain>
    </source>
</reference>
<evidence type="ECO:0000256" key="1">
    <source>
        <dbReference type="SAM" id="Coils"/>
    </source>
</evidence>
<dbReference type="Proteomes" id="UP001430755">
    <property type="component" value="Unassembled WGS sequence"/>
</dbReference>
<gene>
    <name evidence="3" type="ORF">LPT13_10470</name>
</gene>
<keyword evidence="2" id="KW-0472">Membrane</keyword>
<feature type="transmembrane region" description="Helical" evidence="2">
    <location>
        <begin position="21"/>
        <end position="44"/>
    </location>
</feature>
<feature type="coiled-coil region" evidence="1">
    <location>
        <begin position="191"/>
        <end position="225"/>
    </location>
</feature>
<sequence>MGTYEAAADAVGRCMRDEDGLTTAGMAVALLLVLALVFSSAQVYRVNAAAADIQEVADAAALAAENPVAEFMVAVRLCDAVVLSLSLLGTVAYGAGVVALCVPPAATVGARLVELGSKVLDARDAFAERAARGLNRLQAALPFLAAANAAAVGAANDGGASGGGYLAAAMLVPTRGTDIAVGPDADAAALREAVEADAEAVRQAAALAEEAARRAQEAKERAFERDCGADPAYCLYERAGHLAGLGAGDNPLYRSVDAWSFAVPLERARAYYAARLAQERPADGSAQEGARSALRRLFYEFAADELAGGYVRESDGSFEALFPRLPRNTDELRATTLYRLRAFPVTGEGDARMMHAWEGCPGAVGATGRGSVADLEEGGFAPCASCAFEPASLGNVASASTAIENGFEYHYAAIAQAADDYQAAREELAPVAAQAKGVAGDLIGRCAEAARAAGGFRIEAAPPGCRGAVALVVNVRAVAADGGFESLFVLGGMTLGARAAVSGATLLEDPSPEGQTVITALLDGFGRDGGAAVGAGRIVLDCWSGLLRAYGEGQEALAEAVESATSEVPLVSASGLGTWAAGALRDAFAAAGLQPARLGALRPVLVNSAHVAAAGDDRFSATFRSVREQALRFSSSTADLFTSVALELESEALDAVSAAERGVEVARIELPVGDLSIPVTVALPPSLGDDARDLVGRAFDAAASLYGEVTEVTRPWR</sequence>